<dbReference type="EMBL" id="JAVRJZ010000002">
    <property type="protein sequence ID" value="KAK2726183.1"/>
    <property type="molecule type" value="Genomic_DNA"/>
</dbReference>
<keyword evidence="6" id="KW-0349">Heme</keyword>
<dbReference type="GO" id="GO:0046872">
    <property type="term" value="F:metal ion binding"/>
    <property type="evidence" value="ECO:0007669"/>
    <property type="project" value="UniProtKB-KW"/>
</dbReference>
<dbReference type="PANTHER" id="PTHR43410">
    <property type="entry name" value="NITRIC OXIDE SYNTHASE OXYGENASE"/>
    <property type="match status" value="1"/>
</dbReference>
<evidence type="ECO:0000256" key="8">
    <source>
        <dbReference type="ARBA" id="ARBA00022643"/>
    </source>
</evidence>
<evidence type="ECO:0000256" key="13">
    <source>
        <dbReference type="ARBA" id="ARBA00023002"/>
    </source>
</evidence>
<evidence type="ECO:0000256" key="12">
    <source>
        <dbReference type="ARBA" id="ARBA00022860"/>
    </source>
</evidence>
<dbReference type="PRINTS" id="PR00369">
    <property type="entry name" value="FLAVODOXIN"/>
</dbReference>
<keyword evidence="17" id="KW-1185">Reference proteome</keyword>
<evidence type="ECO:0000256" key="5">
    <source>
        <dbReference type="ARBA" id="ARBA00012989"/>
    </source>
</evidence>
<evidence type="ECO:0000256" key="6">
    <source>
        <dbReference type="ARBA" id="ARBA00022617"/>
    </source>
</evidence>
<dbReference type="GO" id="GO:0004517">
    <property type="term" value="F:nitric-oxide synthase activity"/>
    <property type="evidence" value="ECO:0007669"/>
    <property type="project" value="UniProtKB-EC"/>
</dbReference>
<dbReference type="Proteomes" id="UP001187531">
    <property type="component" value="Unassembled WGS sequence"/>
</dbReference>
<dbReference type="GO" id="GO:0010181">
    <property type="term" value="F:FMN binding"/>
    <property type="evidence" value="ECO:0007669"/>
    <property type="project" value="InterPro"/>
</dbReference>
<evidence type="ECO:0000256" key="7">
    <source>
        <dbReference type="ARBA" id="ARBA00022630"/>
    </source>
</evidence>
<evidence type="ECO:0000256" key="1">
    <source>
        <dbReference type="ARBA" id="ARBA00001917"/>
    </source>
</evidence>
<keyword evidence="10" id="KW-0274">FAD</keyword>
<protein>
    <recommendedName>
        <fullName evidence="5">nitric-oxide synthase (NADPH)</fullName>
        <ecNumber evidence="5">1.14.13.39</ecNumber>
    </recommendedName>
</protein>
<accession>A0AA88IDK9</accession>
<feature type="domain" description="Flavodoxin-like" evidence="15">
    <location>
        <begin position="1"/>
        <end position="162"/>
    </location>
</feature>
<dbReference type="InterPro" id="IPR017938">
    <property type="entry name" value="Riboflavin_synthase-like_b-brl"/>
</dbReference>
<comment type="cofactor">
    <cofactor evidence="2">
        <name>heme b</name>
        <dbReference type="ChEBI" id="CHEBI:60344"/>
    </cofactor>
</comment>
<dbReference type="InterPro" id="IPR001094">
    <property type="entry name" value="Flavdoxin-like"/>
</dbReference>
<evidence type="ECO:0000256" key="4">
    <source>
        <dbReference type="ARBA" id="ARBA00006267"/>
    </source>
</evidence>
<dbReference type="Gene3D" id="3.40.50.360">
    <property type="match status" value="1"/>
</dbReference>
<organism evidence="16 17">
    <name type="scientific">Artemia franciscana</name>
    <name type="common">Brine shrimp</name>
    <name type="synonym">Artemia sanfranciscana</name>
    <dbReference type="NCBI Taxonomy" id="6661"/>
    <lineage>
        <taxon>Eukaryota</taxon>
        <taxon>Metazoa</taxon>
        <taxon>Ecdysozoa</taxon>
        <taxon>Arthropoda</taxon>
        <taxon>Crustacea</taxon>
        <taxon>Branchiopoda</taxon>
        <taxon>Anostraca</taxon>
        <taxon>Artemiidae</taxon>
        <taxon>Artemia</taxon>
    </lineage>
</organism>
<dbReference type="GO" id="GO:0005516">
    <property type="term" value="F:calmodulin binding"/>
    <property type="evidence" value="ECO:0007669"/>
    <property type="project" value="UniProtKB-KW"/>
</dbReference>
<dbReference type="Gene3D" id="1.20.990.10">
    <property type="entry name" value="NADPH-cytochrome p450 Reductase, Chain A, domain 3"/>
    <property type="match status" value="1"/>
</dbReference>
<evidence type="ECO:0000256" key="14">
    <source>
        <dbReference type="ARBA" id="ARBA00023004"/>
    </source>
</evidence>
<evidence type="ECO:0000259" key="15">
    <source>
        <dbReference type="PROSITE" id="PS50902"/>
    </source>
</evidence>
<dbReference type="SUPFAM" id="SSF52218">
    <property type="entry name" value="Flavoproteins"/>
    <property type="match status" value="1"/>
</dbReference>
<name>A0AA88IDK9_ARTSF</name>
<dbReference type="Gene3D" id="2.40.30.10">
    <property type="entry name" value="Translation factors"/>
    <property type="match status" value="1"/>
</dbReference>
<keyword evidence="8" id="KW-0288">FMN</keyword>
<evidence type="ECO:0000256" key="9">
    <source>
        <dbReference type="ARBA" id="ARBA00022723"/>
    </source>
</evidence>
<gene>
    <name evidence="16" type="ORF">QYM36_000584</name>
</gene>
<evidence type="ECO:0000256" key="3">
    <source>
        <dbReference type="ARBA" id="ARBA00001974"/>
    </source>
</evidence>
<evidence type="ECO:0000256" key="2">
    <source>
        <dbReference type="ARBA" id="ARBA00001970"/>
    </source>
</evidence>
<evidence type="ECO:0000256" key="10">
    <source>
        <dbReference type="ARBA" id="ARBA00022827"/>
    </source>
</evidence>
<comment type="cofactor">
    <cofactor evidence="1">
        <name>FMN</name>
        <dbReference type="ChEBI" id="CHEBI:58210"/>
    </cofactor>
</comment>
<dbReference type="PROSITE" id="PS50902">
    <property type="entry name" value="FLAVODOXIN_LIKE"/>
    <property type="match status" value="1"/>
</dbReference>
<dbReference type="InterPro" id="IPR029039">
    <property type="entry name" value="Flavoprotein-like_sf"/>
</dbReference>
<dbReference type="InterPro" id="IPR008254">
    <property type="entry name" value="Flavodoxin/NO_synth"/>
</dbReference>
<keyword evidence="13" id="KW-0560">Oxidoreductase</keyword>
<evidence type="ECO:0000313" key="17">
    <source>
        <dbReference type="Proteomes" id="UP001187531"/>
    </source>
</evidence>
<evidence type="ECO:0000313" key="16">
    <source>
        <dbReference type="EMBL" id="KAK2726183.1"/>
    </source>
</evidence>
<proteinExistence type="inferred from homology"/>
<dbReference type="InterPro" id="IPR023173">
    <property type="entry name" value="NADPH_Cyt_P450_Rdtase_alpha"/>
</dbReference>
<reference evidence="16" key="1">
    <citation type="submission" date="2023-07" db="EMBL/GenBank/DDBJ databases">
        <title>Chromosome-level genome assembly of Artemia franciscana.</title>
        <authorList>
            <person name="Jo E."/>
        </authorList>
    </citation>
    <scope>NUCLEOTIDE SEQUENCE</scope>
    <source>
        <tissue evidence="16">Whole body</tissue>
    </source>
</reference>
<dbReference type="Pfam" id="PF00258">
    <property type="entry name" value="Flavodoxin_1"/>
    <property type="match status" value="1"/>
</dbReference>
<dbReference type="EC" id="1.14.13.39" evidence="5"/>
<sequence length="403" mass="45988">MDDYDIAEIEHENIVLVVCSTFGNGDPPENGERFARELITMKLGHDREEIGSNERSRKDARAILRMNSAEPKPQTFERLCSVVSVASLASDVTNEDPPLPLSNVRFSVFALGSSAYPNFCAFGKFTDSLFGELGGERILALACGDELSGQEQAFKEWAVRVYQALSILCEKLMTFWREKKTKLFDDRETSFFNEFLNDQKECKVFYLRLATLNVSLTWKDIEWKEPIAFLPGDHVGLFAKNRKEVVEGIYRRLKNMPDRNQTIQVELLEEIPTIAGPKFVWNPHGKLPSATLDELFYSFLDITTPPTQQLLSVFSHRAEKEDEKKKLQMLATNTAEYDAWKYGKWPHMLEVFEEFPSVSIDAALLVSLLPLLQPRFYSVSSSLVYFPEEVHLTVGVLQFRSQG</sequence>
<dbReference type="InterPro" id="IPR050607">
    <property type="entry name" value="NOS"/>
</dbReference>
<dbReference type="Pfam" id="PF00667">
    <property type="entry name" value="FAD_binding_1"/>
    <property type="match status" value="1"/>
</dbReference>
<dbReference type="AlphaFoldDB" id="A0AA88IDK9"/>
<keyword evidence="7" id="KW-0285">Flavoprotein</keyword>
<dbReference type="SUPFAM" id="SSF63380">
    <property type="entry name" value="Riboflavin synthase domain-like"/>
    <property type="match status" value="1"/>
</dbReference>
<evidence type="ECO:0000256" key="11">
    <source>
        <dbReference type="ARBA" id="ARBA00022857"/>
    </source>
</evidence>
<keyword evidence="12" id="KW-0112">Calmodulin-binding</keyword>
<dbReference type="FunFam" id="1.20.990.10:FF:000002">
    <property type="entry name" value="Nitric oxide synthase"/>
    <property type="match status" value="1"/>
</dbReference>
<keyword evidence="14" id="KW-0408">Iron</keyword>
<keyword evidence="9" id="KW-0479">Metal-binding</keyword>
<keyword evidence="11" id="KW-0521">NADP</keyword>
<dbReference type="InterPro" id="IPR003097">
    <property type="entry name" value="CysJ-like_FAD-binding"/>
</dbReference>
<comment type="cofactor">
    <cofactor evidence="3">
        <name>FAD</name>
        <dbReference type="ChEBI" id="CHEBI:57692"/>
    </cofactor>
</comment>
<comment type="similarity">
    <text evidence="4">Belongs to the NOS family.</text>
</comment>
<comment type="caution">
    <text evidence="16">The sequence shown here is derived from an EMBL/GenBank/DDBJ whole genome shotgun (WGS) entry which is preliminary data.</text>
</comment>
<dbReference type="PANTHER" id="PTHR43410:SF1">
    <property type="entry name" value="NITRIC OXIDE SYNTHASE"/>
    <property type="match status" value="1"/>
</dbReference>